<organism evidence="2 3">
    <name type="scientific">Daphnia magna</name>
    <dbReference type="NCBI Taxonomy" id="35525"/>
    <lineage>
        <taxon>Eukaryota</taxon>
        <taxon>Metazoa</taxon>
        <taxon>Ecdysozoa</taxon>
        <taxon>Arthropoda</taxon>
        <taxon>Crustacea</taxon>
        <taxon>Branchiopoda</taxon>
        <taxon>Diplostraca</taxon>
        <taxon>Cladocera</taxon>
        <taxon>Anomopoda</taxon>
        <taxon>Daphniidae</taxon>
        <taxon>Daphnia</taxon>
    </lineage>
</organism>
<evidence type="ECO:0000313" key="3">
    <source>
        <dbReference type="Proteomes" id="UP000076858"/>
    </source>
</evidence>
<dbReference type="Gene3D" id="3.30.70.1320">
    <property type="entry name" value="Multidrug efflux transporter AcrB pore domain like"/>
    <property type="match status" value="1"/>
</dbReference>
<dbReference type="GO" id="GO:0042910">
    <property type="term" value="F:xenobiotic transmembrane transporter activity"/>
    <property type="evidence" value="ECO:0007669"/>
    <property type="project" value="TreeGrafter"/>
</dbReference>
<evidence type="ECO:0000256" key="1">
    <source>
        <dbReference type="SAM" id="Phobius"/>
    </source>
</evidence>
<dbReference type="PANTHER" id="PTHR32063:SF0">
    <property type="entry name" value="SWARMING MOTILITY PROTEIN SWRC"/>
    <property type="match status" value="1"/>
</dbReference>
<evidence type="ECO:0000313" key="2">
    <source>
        <dbReference type="EMBL" id="KZS01112.1"/>
    </source>
</evidence>
<reference evidence="2 3" key="1">
    <citation type="submission" date="2016-03" db="EMBL/GenBank/DDBJ databases">
        <title>EvidentialGene: Evidence-directed Construction of Genes on Genomes.</title>
        <authorList>
            <person name="Gilbert D.G."/>
            <person name="Choi J.-H."/>
            <person name="Mockaitis K."/>
            <person name="Colbourne J."/>
            <person name="Pfrender M."/>
        </authorList>
    </citation>
    <scope>NUCLEOTIDE SEQUENCE [LARGE SCALE GENOMIC DNA]</scope>
    <source>
        <strain evidence="2 3">Xinb3</strain>
        <tissue evidence="2">Complete organism</tissue>
    </source>
</reference>
<sequence>QRTVLLSVQKSQGENTIEVVDGLQRALKEAQDLTPPGVKVEVNRDNSRAIRVSVANVKRTLFEGAALTILIVFLFLNSWRSTVITGLTLPIALIGTFLFMYAFGFTINNITMMALSLCVGLLIDDAIVVRENIVRHVQMGATPRQAALDGTA</sequence>
<keyword evidence="3" id="KW-1185">Reference proteome</keyword>
<dbReference type="EMBL" id="LRGB01007577">
    <property type="protein sequence ID" value="KZS01112.1"/>
    <property type="molecule type" value="Genomic_DNA"/>
</dbReference>
<dbReference type="Pfam" id="PF00873">
    <property type="entry name" value="ACR_tran"/>
    <property type="match status" value="1"/>
</dbReference>
<keyword evidence="1" id="KW-0812">Transmembrane</keyword>
<protein>
    <submittedName>
        <fullName evidence="2">Putative Multidrug resistance protein MdtB</fullName>
    </submittedName>
</protein>
<dbReference type="Proteomes" id="UP000076858">
    <property type="component" value="Unassembled WGS sequence"/>
</dbReference>
<gene>
    <name evidence="2" type="ORF">APZ42_002322</name>
</gene>
<dbReference type="Gene3D" id="1.20.1640.10">
    <property type="entry name" value="Multidrug efflux transporter AcrB transmembrane domain"/>
    <property type="match status" value="1"/>
</dbReference>
<feature type="non-terminal residue" evidence="2">
    <location>
        <position position="1"/>
    </location>
</feature>
<feature type="non-terminal residue" evidence="2">
    <location>
        <position position="152"/>
    </location>
</feature>
<proteinExistence type="predicted"/>
<dbReference type="AlphaFoldDB" id="A0A164ICF8"/>
<feature type="transmembrane region" description="Helical" evidence="1">
    <location>
        <begin position="83"/>
        <end position="104"/>
    </location>
</feature>
<comment type="caution">
    <text evidence="2">The sequence shown here is derived from an EMBL/GenBank/DDBJ whole genome shotgun (WGS) entry which is preliminary data.</text>
</comment>
<keyword evidence="1" id="KW-0472">Membrane</keyword>
<accession>A0A164ICF8</accession>
<dbReference type="InterPro" id="IPR001036">
    <property type="entry name" value="Acrflvin-R"/>
</dbReference>
<keyword evidence="1" id="KW-1133">Transmembrane helix</keyword>
<feature type="transmembrane region" description="Helical" evidence="1">
    <location>
        <begin position="60"/>
        <end position="76"/>
    </location>
</feature>
<dbReference type="GO" id="GO:0005886">
    <property type="term" value="C:plasma membrane"/>
    <property type="evidence" value="ECO:0007669"/>
    <property type="project" value="TreeGrafter"/>
</dbReference>
<dbReference type="SUPFAM" id="SSF82866">
    <property type="entry name" value="Multidrug efflux transporter AcrB transmembrane domain"/>
    <property type="match status" value="1"/>
</dbReference>
<name>A0A164ICF8_9CRUS</name>
<dbReference type="PANTHER" id="PTHR32063">
    <property type="match status" value="1"/>
</dbReference>